<sequence length="84" mass="9850">MYPSLFFRSVLFFRTHFFVFAYFGLKGSLGERLFDLVTQQRKDNKLTFHDLVIAKSVYEKGTRDDIEEFIYQLIDVTGDGVVGR</sequence>
<protein>
    <recommendedName>
        <fullName evidence="2">EF-hand domain-containing protein</fullName>
    </recommendedName>
</protein>
<gene>
    <name evidence="1" type="ORF">SVIM_LOCUS405249</name>
</gene>
<name>A0A6N2MTM2_SALVM</name>
<dbReference type="Gene3D" id="1.10.238.10">
    <property type="entry name" value="EF-hand"/>
    <property type="match status" value="1"/>
</dbReference>
<accession>A0A6N2MTM2</accession>
<evidence type="ECO:0000313" key="1">
    <source>
        <dbReference type="EMBL" id="VFU56480.1"/>
    </source>
</evidence>
<dbReference type="EMBL" id="CAADRP010001929">
    <property type="protein sequence ID" value="VFU56480.1"/>
    <property type="molecule type" value="Genomic_DNA"/>
</dbReference>
<proteinExistence type="predicted"/>
<organism evidence="1">
    <name type="scientific">Salix viminalis</name>
    <name type="common">Common osier</name>
    <name type="synonym">Basket willow</name>
    <dbReference type="NCBI Taxonomy" id="40686"/>
    <lineage>
        <taxon>Eukaryota</taxon>
        <taxon>Viridiplantae</taxon>
        <taxon>Streptophyta</taxon>
        <taxon>Embryophyta</taxon>
        <taxon>Tracheophyta</taxon>
        <taxon>Spermatophyta</taxon>
        <taxon>Magnoliopsida</taxon>
        <taxon>eudicotyledons</taxon>
        <taxon>Gunneridae</taxon>
        <taxon>Pentapetalae</taxon>
        <taxon>rosids</taxon>
        <taxon>fabids</taxon>
        <taxon>Malpighiales</taxon>
        <taxon>Salicaceae</taxon>
        <taxon>Saliceae</taxon>
        <taxon>Salix</taxon>
    </lineage>
</organism>
<dbReference type="InterPro" id="IPR011992">
    <property type="entry name" value="EF-hand-dom_pair"/>
</dbReference>
<dbReference type="SUPFAM" id="SSF47473">
    <property type="entry name" value="EF-hand"/>
    <property type="match status" value="1"/>
</dbReference>
<dbReference type="AlphaFoldDB" id="A0A6N2MTM2"/>
<evidence type="ECO:0008006" key="2">
    <source>
        <dbReference type="Google" id="ProtNLM"/>
    </source>
</evidence>
<reference evidence="1" key="1">
    <citation type="submission" date="2019-03" db="EMBL/GenBank/DDBJ databases">
        <authorList>
            <person name="Mank J."/>
            <person name="Almeida P."/>
        </authorList>
    </citation>
    <scope>NUCLEOTIDE SEQUENCE</scope>
    <source>
        <strain evidence="1">78183</strain>
    </source>
</reference>